<sequence length="247" mass="29216">MNKNIVLLLTGTVNPNNMIMTELQDIEVRKNEYISALRFWLKYTDIPIIFIENSNTDISTHFIDEVMGGRLEMITFDGNNYDRQLGKGYGELLCLEYAYSFSKFINQCDFIFKVTGRYKVLNFKIFFETYLAEPTINIMADFKWNLSFVDSRFFGFSKVFIYDYLINYKNVINDSEGIYFEHALSKAVLNYIANGHIYRPFVTLPRIEGYSGSTGAKYKSNYFHWLRYKYKYYIKYKSFGLGNLPWI</sequence>
<dbReference type="RefSeq" id="WP_163954002.1">
    <property type="nucleotide sequence ID" value="NZ_JAAFZH010000014.1"/>
</dbReference>
<dbReference type="EMBL" id="JAAFZH010000014">
    <property type="protein sequence ID" value="NDU97994.1"/>
    <property type="molecule type" value="Genomic_DNA"/>
</dbReference>
<evidence type="ECO:0000313" key="2">
    <source>
        <dbReference type="Proteomes" id="UP000474175"/>
    </source>
</evidence>
<protein>
    <recommendedName>
        <fullName evidence="3">Glycosyltransferase family 2 protein</fullName>
    </recommendedName>
</protein>
<evidence type="ECO:0000313" key="1">
    <source>
        <dbReference type="EMBL" id="NDU97994.1"/>
    </source>
</evidence>
<gene>
    <name evidence="1" type="ORF">GK108_24125</name>
</gene>
<organism evidence="1 2">
    <name type="scientific">Spirosoma terrae</name>
    <dbReference type="NCBI Taxonomy" id="1968276"/>
    <lineage>
        <taxon>Bacteria</taxon>
        <taxon>Pseudomonadati</taxon>
        <taxon>Bacteroidota</taxon>
        <taxon>Cytophagia</taxon>
        <taxon>Cytophagales</taxon>
        <taxon>Cytophagaceae</taxon>
        <taxon>Spirosoma</taxon>
    </lineage>
</organism>
<comment type="caution">
    <text evidence="1">The sequence shown here is derived from an EMBL/GenBank/DDBJ whole genome shotgun (WGS) entry which is preliminary data.</text>
</comment>
<dbReference type="Proteomes" id="UP000474175">
    <property type="component" value="Unassembled WGS sequence"/>
</dbReference>
<reference evidence="1 2" key="1">
    <citation type="submission" date="2020-02" db="EMBL/GenBank/DDBJ databases">
        <title>Draft genome sequence of two Spirosoma agri KCTC 52727 and Spirosoma terrae KCTC 52035.</title>
        <authorList>
            <person name="Rojas J."/>
            <person name="Ambika Manirajan B."/>
            <person name="Suarez C."/>
            <person name="Ratering S."/>
            <person name="Schnell S."/>
        </authorList>
    </citation>
    <scope>NUCLEOTIDE SEQUENCE [LARGE SCALE GENOMIC DNA]</scope>
    <source>
        <strain evidence="1 2">KCTC 52035</strain>
    </source>
</reference>
<evidence type="ECO:0008006" key="3">
    <source>
        <dbReference type="Google" id="ProtNLM"/>
    </source>
</evidence>
<name>A0A6L9LBR9_9BACT</name>
<dbReference type="AlphaFoldDB" id="A0A6L9LBR9"/>
<proteinExistence type="predicted"/>
<keyword evidence="2" id="KW-1185">Reference proteome</keyword>
<accession>A0A6L9LBR9</accession>